<dbReference type="InterPro" id="IPR027417">
    <property type="entry name" value="P-loop_NTPase"/>
</dbReference>
<dbReference type="InterPro" id="IPR050166">
    <property type="entry name" value="ABC_transporter_ATP-bind"/>
</dbReference>
<dbReference type="PROSITE" id="PS00211">
    <property type="entry name" value="ABC_TRANSPORTER_1"/>
    <property type="match status" value="1"/>
</dbReference>
<dbReference type="SMART" id="SM00382">
    <property type="entry name" value="AAA"/>
    <property type="match status" value="1"/>
</dbReference>
<comment type="caution">
    <text evidence="5">The sequence shown here is derived from an EMBL/GenBank/DDBJ whole genome shotgun (WGS) entry which is preliminary data.</text>
</comment>
<keyword evidence="1" id="KW-0813">Transport</keyword>
<dbReference type="Gene3D" id="3.40.50.300">
    <property type="entry name" value="P-loop containing nucleotide triphosphate hydrolases"/>
    <property type="match status" value="1"/>
</dbReference>
<keyword evidence="2" id="KW-0547">Nucleotide-binding</keyword>
<evidence type="ECO:0000256" key="1">
    <source>
        <dbReference type="ARBA" id="ARBA00022448"/>
    </source>
</evidence>
<name>A0A9P2WRA2_THEFU</name>
<dbReference type="Proteomes" id="UP000014184">
    <property type="component" value="Unassembled WGS sequence"/>
</dbReference>
<accession>A0A9P2WRA2</accession>
<keyword evidence="3" id="KW-0067">ATP-binding</keyword>
<dbReference type="CDD" id="cd03293">
    <property type="entry name" value="ABC_NrtD_SsuB_transporters"/>
    <property type="match status" value="1"/>
</dbReference>
<gene>
    <name evidence="5" type="ORF">TM51_07876</name>
</gene>
<dbReference type="PANTHER" id="PTHR42788:SF13">
    <property type="entry name" value="ALIPHATIC SULFONATES IMPORT ATP-BINDING PROTEIN SSUB"/>
    <property type="match status" value="1"/>
</dbReference>
<sequence>MSWSPSPTTAALELREVGHDYPSRDGTVPALDGITLSLDQGQHLAVVGPSGSGKSTLLRLIAGFQQPTRGTLTVHGTPVTGPGPDRGVVFQQPTLFPWLSVLANVEFGLRMAGVPRKERRERALHQLALVGLADTARMRPYELSGGMQQRVAIARALAPDPGIVLMDEPFGALDALTRERMQEELRLLWRHTRKTLVFITHDVEEAVFLGTRIIVLSARPGRIILEESSDLPYEENPRAAPGFARLRERITEAVRHAAHQAH</sequence>
<dbReference type="PANTHER" id="PTHR42788">
    <property type="entry name" value="TAURINE IMPORT ATP-BINDING PROTEIN-RELATED"/>
    <property type="match status" value="1"/>
</dbReference>
<keyword evidence="6" id="KW-1185">Reference proteome</keyword>
<dbReference type="PROSITE" id="PS50893">
    <property type="entry name" value="ABC_TRANSPORTER_2"/>
    <property type="match status" value="1"/>
</dbReference>
<dbReference type="AlphaFoldDB" id="A0A9P2WRA2"/>
<dbReference type="GO" id="GO:0016887">
    <property type="term" value="F:ATP hydrolysis activity"/>
    <property type="evidence" value="ECO:0007669"/>
    <property type="project" value="InterPro"/>
</dbReference>
<dbReference type="GO" id="GO:0005524">
    <property type="term" value="F:ATP binding"/>
    <property type="evidence" value="ECO:0007669"/>
    <property type="project" value="UniProtKB-KW"/>
</dbReference>
<dbReference type="InterPro" id="IPR003593">
    <property type="entry name" value="AAA+_ATPase"/>
</dbReference>
<evidence type="ECO:0000259" key="4">
    <source>
        <dbReference type="PROSITE" id="PS50893"/>
    </source>
</evidence>
<evidence type="ECO:0000313" key="6">
    <source>
        <dbReference type="Proteomes" id="UP000014184"/>
    </source>
</evidence>
<reference evidence="5 6" key="1">
    <citation type="journal article" date="2013" name="Genome Announc.">
        <title>Draft Genome Sequence of the Lignocellulose Decomposer Thermobifida fusca Strain TM51.</title>
        <authorList>
            <person name="Toth A."/>
            <person name="Barna T."/>
            <person name="Nagy I."/>
            <person name="Horvath B."/>
            <person name="Nagy I."/>
            <person name="Tancsics A."/>
            <person name="Kriszt B."/>
            <person name="Baka E."/>
            <person name="Fekete C."/>
            <person name="Kukolya J."/>
        </authorList>
    </citation>
    <scope>NUCLEOTIDE SEQUENCE [LARGE SCALE GENOMIC DNA]</scope>
    <source>
        <strain evidence="5 6">TM51</strain>
    </source>
</reference>
<evidence type="ECO:0000313" key="5">
    <source>
        <dbReference type="EMBL" id="EOR71388.1"/>
    </source>
</evidence>
<dbReference type="Pfam" id="PF00005">
    <property type="entry name" value="ABC_tran"/>
    <property type="match status" value="1"/>
</dbReference>
<dbReference type="InterPro" id="IPR017871">
    <property type="entry name" value="ABC_transporter-like_CS"/>
</dbReference>
<dbReference type="SUPFAM" id="SSF52540">
    <property type="entry name" value="P-loop containing nucleoside triphosphate hydrolases"/>
    <property type="match status" value="1"/>
</dbReference>
<protein>
    <submittedName>
        <fullName evidence="5">ABC-type nitrate/sulfonate/bicarbonate transport system ATPase component</fullName>
    </submittedName>
</protein>
<feature type="domain" description="ABC transporter" evidence="4">
    <location>
        <begin position="12"/>
        <end position="243"/>
    </location>
</feature>
<organism evidence="5 6">
    <name type="scientific">Thermobifida fusca TM51</name>
    <dbReference type="NCBI Taxonomy" id="1169414"/>
    <lineage>
        <taxon>Bacteria</taxon>
        <taxon>Bacillati</taxon>
        <taxon>Actinomycetota</taxon>
        <taxon>Actinomycetes</taxon>
        <taxon>Streptosporangiales</taxon>
        <taxon>Nocardiopsidaceae</taxon>
        <taxon>Thermobifida</taxon>
    </lineage>
</organism>
<dbReference type="EMBL" id="AOSG01000038">
    <property type="protein sequence ID" value="EOR71388.1"/>
    <property type="molecule type" value="Genomic_DNA"/>
</dbReference>
<dbReference type="RefSeq" id="WP_011291936.1">
    <property type="nucleotide sequence ID" value="NZ_AOSG01000038.1"/>
</dbReference>
<proteinExistence type="predicted"/>
<dbReference type="InterPro" id="IPR003439">
    <property type="entry name" value="ABC_transporter-like_ATP-bd"/>
</dbReference>
<evidence type="ECO:0000256" key="3">
    <source>
        <dbReference type="ARBA" id="ARBA00022840"/>
    </source>
</evidence>
<evidence type="ECO:0000256" key="2">
    <source>
        <dbReference type="ARBA" id="ARBA00022741"/>
    </source>
</evidence>